<gene>
    <name evidence="1" type="ORF">JJW18_02085</name>
    <name evidence="2" type="ORF">JJW19_06850</name>
</gene>
<protein>
    <recommendedName>
        <fullName evidence="5">N-acetyltransferase</fullName>
    </recommendedName>
</protein>
<organism evidence="1 4">
    <name type="scientific">Stenotrophomonas lactitubi</name>
    <dbReference type="NCBI Taxonomy" id="2045214"/>
    <lineage>
        <taxon>Bacteria</taxon>
        <taxon>Pseudomonadati</taxon>
        <taxon>Pseudomonadota</taxon>
        <taxon>Gammaproteobacteria</taxon>
        <taxon>Lysobacterales</taxon>
        <taxon>Lysobacteraceae</taxon>
        <taxon>Stenotrophomonas</taxon>
    </lineage>
</organism>
<name>A0AAW4GE79_9GAMM</name>
<dbReference type="Proteomes" id="UP000749453">
    <property type="component" value="Unassembled WGS sequence"/>
</dbReference>
<keyword evidence="3" id="KW-1185">Reference proteome</keyword>
<evidence type="ECO:0000313" key="2">
    <source>
        <dbReference type="EMBL" id="MBM9937856.1"/>
    </source>
</evidence>
<evidence type="ECO:0000313" key="1">
    <source>
        <dbReference type="EMBL" id="MBM9912260.1"/>
    </source>
</evidence>
<dbReference type="EMBL" id="JAFFTA010000001">
    <property type="protein sequence ID" value="MBM9912260.1"/>
    <property type="molecule type" value="Genomic_DNA"/>
</dbReference>
<reference evidence="3" key="1">
    <citation type="submission" date="2021-01" db="EMBL/GenBank/DDBJ databases">
        <title>Stenotrophomonas maltophilia.</title>
        <authorList>
            <person name="Yu Y."/>
        </authorList>
    </citation>
    <scope>NUCLEOTIDE SEQUENCE [LARGE SCALE GENOMIC DNA]</scope>
    <source>
        <strain evidence="3">As-6</strain>
    </source>
</reference>
<evidence type="ECO:0000313" key="4">
    <source>
        <dbReference type="Proteomes" id="UP000784064"/>
    </source>
</evidence>
<dbReference type="AlphaFoldDB" id="A0AAW4GE79"/>
<proteinExistence type="predicted"/>
<dbReference type="Proteomes" id="UP000784064">
    <property type="component" value="Unassembled WGS sequence"/>
</dbReference>
<sequence length="173" mass="20014">MMSNAQLNRIPSIELQLFKWISLVDTAEIPDCVELKRAGTRIWIKHARQPLAGLGDAVPVLTLSNIQLNPRLKGRGWLTEFIELCDTLIPWPALFVERVQNPRLPAFLRRKGFIELQHANFYRPSKAWRACHDWSADHALAAQQQADRAHVRPLWDDPDAIAQFIKQRKETHR</sequence>
<evidence type="ECO:0000313" key="3">
    <source>
        <dbReference type="Proteomes" id="UP000749453"/>
    </source>
</evidence>
<accession>A0AAW4GE79</accession>
<reference evidence="1" key="2">
    <citation type="submission" date="2021-01" db="EMBL/GenBank/DDBJ databases">
        <authorList>
            <person name="Yu Y."/>
        </authorList>
    </citation>
    <scope>NUCLEOTIDE SEQUENCE</scope>
    <source>
        <strain evidence="1">As-5</strain>
        <strain evidence="2">As-6</strain>
    </source>
</reference>
<dbReference type="EMBL" id="JAFFTB010000009">
    <property type="protein sequence ID" value="MBM9937856.1"/>
    <property type="molecule type" value="Genomic_DNA"/>
</dbReference>
<comment type="caution">
    <text evidence="1">The sequence shown here is derived from an EMBL/GenBank/DDBJ whole genome shotgun (WGS) entry which is preliminary data.</text>
</comment>
<evidence type="ECO:0008006" key="5">
    <source>
        <dbReference type="Google" id="ProtNLM"/>
    </source>
</evidence>